<accession>A0A1H1R319</accession>
<evidence type="ECO:0000313" key="3">
    <source>
        <dbReference type="Proteomes" id="UP000199679"/>
    </source>
</evidence>
<dbReference type="Pfam" id="PF13648">
    <property type="entry name" value="Lipocalin_4"/>
    <property type="match status" value="1"/>
</dbReference>
<sequence length="141" mass="16251">MKKFPLYTILTVIIFFISCKKDSNSVNKASIIGKWYWVEQTYTSYTNNVLTSTQDYTTTLDPTSYFEFDANGVFIEKPQDSMNVLDSGQYHIAGDSLYLKRNIDTRTTSYDIKKLTSTSLVIYSFSNEPPYSGSLEYTMKR</sequence>
<evidence type="ECO:0000313" key="2">
    <source>
        <dbReference type="EMBL" id="SDS30072.1"/>
    </source>
</evidence>
<name>A0A1H1R319_MUCMA</name>
<dbReference type="Proteomes" id="UP000199679">
    <property type="component" value="Chromosome I"/>
</dbReference>
<dbReference type="PROSITE" id="PS51257">
    <property type="entry name" value="PROKAR_LIPOPROTEIN"/>
    <property type="match status" value="1"/>
</dbReference>
<feature type="domain" description="Lipocalin-like" evidence="1">
    <location>
        <begin position="31"/>
        <end position="122"/>
    </location>
</feature>
<gene>
    <name evidence="2" type="ORF">SAMN05216490_0906</name>
</gene>
<dbReference type="STRING" id="652787.SAMN05216490_0906"/>
<dbReference type="RefSeq" id="WP_091369755.1">
    <property type="nucleotide sequence ID" value="NZ_LT629740.1"/>
</dbReference>
<dbReference type="EMBL" id="LT629740">
    <property type="protein sequence ID" value="SDS30072.1"/>
    <property type="molecule type" value="Genomic_DNA"/>
</dbReference>
<organism evidence="2 3">
    <name type="scientific">Mucilaginibacter mallensis</name>
    <dbReference type="NCBI Taxonomy" id="652787"/>
    <lineage>
        <taxon>Bacteria</taxon>
        <taxon>Pseudomonadati</taxon>
        <taxon>Bacteroidota</taxon>
        <taxon>Sphingobacteriia</taxon>
        <taxon>Sphingobacteriales</taxon>
        <taxon>Sphingobacteriaceae</taxon>
        <taxon>Mucilaginibacter</taxon>
    </lineage>
</organism>
<proteinExistence type="predicted"/>
<dbReference type="AlphaFoldDB" id="A0A1H1R319"/>
<protein>
    <recommendedName>
        <fullName evidence="1">Lipocalin-like domain-containing protein</fullName>
    </recommendedName>
</protein>
<evidence type="ECO:0000259" key="1">
    <source>
        <dbReference type="Pfam" id="PF13648"/>
    </source>
</evidence>
<dbReference type="OrthoDB" id="799707at2"/>
<dbReference type="InterPro" id="IPR024311">
    <property type="entry name" value="Lipocalin-like"/>
</dbReference>
<reference evidence="2 3" key="1">
    <citation type="submission" date="2016-10" db="EMBL/GenBank/DDBJ databases">
        <authorList>
            <person name="de Groot N.N."/>
        </authorList>
    </citation>
    <scope>NUCLEOTIDE SEQUENCE [LARGE SCALE GENOMIC DNA]</scope>
    <source>
        <strain evidence="2 3">MP1X4</strain>
    </source>
</reference>
<keyword evidence="3" id="KW-1185">Reference proteome</keyword>